<feature type="region of interest" description="Disordered" evidence="1">
    <location>
        <begin position="111"/>
        <end position="133"/>
    </location>
</feature>
<dbReference type="EMBL" id="PFFQ01000020">
    <property type="protein sequence ID" value="PIW17768.1"/>
    <property type="molecule type" value="Genomic_DNA"/>
</dbReference>
<proteinExistence type="predicted"/>
<feature type="signal peptide" evidence="2">
    <location>
        <begin position="1"/>
        <end position="20"/>
    </location>
</feature>
<dbReference type="Proteomes" id="UP000231019">
    <property type="component" value="Unassembled WGS sequence"/>
</dbReference>
<evidence type="ECO:0000256" key="1">
    <source>
        <dbReference type="SAM" id="MobiDB-lite"/>
    </source>
</evidence>
<evidence type="ECO:0000256" key="2">
    <source>
        <dbReference type="SAM" id="SignalP"/>
    </source>
</evidence>
<name>A0A2M7G6T9_9BACT</name>
<protein>
    <submittedName>
        <fullName evidence="3">Uncharacterized protein</fullName>
    </submittedName>
</protein>
<keyword evidence="2" id="KW-0732">Signal</keyword>
<evidence type="ECO:0000313" key="3">
    <source>
        <dbReference type="EMBL" id="PIW17768.1"/>
    </source>
</evidence>
<reference evidence="3 4" key="1">
    <citation type="submission" date="2017-09" db="EMBL/GenBank/DDBJ databases">
        <title>Depth-based differentiation of microbial function through sediment-hosted aquifers and enrichment of novel symbionts in the deep terrestrial subsurface.</title>
        <authorList>
            <person name="Probst A.J."/>
            <person name="Ladd B."/>
            <person name="Jarett J.K."/>
            <person name="Geller-Mcgrath D.E."/>
            <person name="Sieber C.M."/>
            <person name="Emerson J.B."/>
            <person name="Anantharaman K."/>
            <person name="Thomas B.C."/>
            <person name="Malmstrom R."/>
            <person name="Stieglmeier M."/>
            <person name="Klingl A."/>
            <person name="Woyke T."/>
            <person name="Ryan C.M."/>
            <person name="Banfield J.F."/>
        </authorList>
    </citation>
    <scope>NUCLEOTIDE SEQUENCE [LARGE SCALE GENOMIC DNA]</scope>
    <source>
        <strain evidence="3">CG17_big_fil_post_rev_8_21_14_2_50_48_46</strain>
    </source>
</reference>
<organism evidence="3 4">
    <name type="scientific">bacterium (Candidatus Blackallbacteria) CG17_big_fil_post_rev_8_21_14_2_50_48_46</name>
    <dbReference type="NCBI Taxonomy" id="2014261"/>
    <lineage>
        <taxon>Bacteria</taxon>
        <taxon>Candidatus Blackallbacteria</taxon>
    </lineage>
</organism>
<accession>A0A2M7G6T9</accession>
<gene>
    <name evidence="3" type="ORF">COW36_07435</name>
</gene>
<sequence>MRQIFLALMLAFGMVFPAFASDPNGWWTSSTGSYIQLWANMEQVFVTVHPRQGQPKKYQGYWTRFSDAFVYSVPGYGSYQVSFSDPNKILVRDAKGGVTVWVRGKLPRAPQQQQPMYQQQAPQQPPPQQQTPQHWNLNGLWTDGSGTHARISIQGSQIFVKIQTADGTMYDGGGYWLAQHAFTFNIPSISDVYTCQVDPGSGRMIRIVSTANGQTMTWQKVQ</sequence>
<feature type="chain" id="PRO_5014740502" evidence="2">
    <location>
        <begin position="21"/>
        <end position="222"/>
    </location>
</feature>
<comment type="caution">
    <text evidence="3">The sequence shown here is derived from an EMBL/GenBank/DDBJ whole genome shotgun (WGS) entry which is preliminary data.</text>
</comment>
<dbReference type="AlphaFoldDB" id="A0A2M7G6T9"/>
<feature type="compositionally biased region" description="Low complexity" evidence="1">
    <location>
        <begin position="111"/>
        <end position="122"/>
    </location>
</feature>
<evidence type="ECO:0000313" key="4">
    <source>
        <dbReference type="Proteomes" id="UP000231019"/>
    </source>
</evidence>